<dbReference type="InterPro" id="IPR020471">
    <property type="entry name" value="AKR"/>
</dbReference>
<dbReference type="EMBL" id="JNFQ01000007">
    <property type="protein sequence ID" value="KFG71397.1"/>
    <property type="molecule type" value="Genomic_DNA"/>
</dbReference>
<evidence type="ECO:0000259" key="1">
    <source>
        <dbReference type="Pfam" id="PF00248"/>
    </source>
</evidence>
<proteinExistence type="predicted"/>
<evidence type="ECO:0000313" key="3">
    <source>
        <dbReference type="Proteomes" id="UP000029095"/>
    </source>
</evidence>
<keyword evidence="3" id="KW-1185">Reference proteome</keyword>
<sequence>MTLSDLAPRRLAPNLTVRPLGISSGTSRWALSAPHPQDARLLDGLRRALEAGGKDDGMQLLDTADSHRCGHAERLVGKVLKEHPGHRVQVASKVGRMQGSAPHPYAGPRVRHQLEQTLENLYLDQLALYTLESYDFGLGDRYLDPVIEQMRALRDLGQIRAIGLRGPGSHSSARSIGRFLDLFDRIRPDVLWTQASALLPLAELEGEDLGAFAVRHGVGLVIASPLAHGVLAGGCVERALAAWPDTEPGHGAIAAAVTHGLAQLAGRFGSSPQALARVALRATLQRVQNAVLILGIGDEQHRHDHGLLGQPLTEQELAFAEEIFARVRSALFKPEERASSVEVIV</sequence>
<dbReference type="STRING" id="1915400.FM21_34470"/>
<evidence type="ECO:0000313" key="2">
    <source>
        <dbReference type="EMBL" id="KFG71397.1"/>
    </source>
</evidence>
<dbReference type="InterPro" id="IPR023210">
    <property type="entry name" value="NADP_OxRdtase_dom"/>
</dbReference>
<organism evidence="2 3">
    <name type="scientific">Streptomyces mutabilis</name>
    <dbReference type="NCBI Taxonomy" id="67332"/>
    <lineage>
        <taxon>Bacteria</taxon>
        <taxon>Bacillati</taxon>
        <taxon>Actinomycetota</taxon>
        <taxon>Actinomycetes</taxon>
        <taxon>Kitasatosporales</taxon>
        <taxon>Streptomycetaceae</taxon>
        <taxon>Streptomyces</taxon>
    </lineage>
</organism>
<name>A0A086MR79_9ACTN</name>
<dbReference type="SUPFAM" id="SSF51430">
    <property type="entry name" value="NAD(P)-linked oxidoreductase"/>
    <property type="match status" value="1"/>
</dbReference>
<dbReference type="Pfam" id="PF00248">
    <property type="entry name" value="Aldo_ket_red"/>
    <property type="match status" value="1"/>
</dbReference>
<dbReference type="Gene3D" id="3.20.20.100">
    <property type="entry name" value="NADP-dependent oxidoreductase domain"/>
    <property type="match status" value="1"/>
</dbReference>
<dbReference type="PANTHER" id="PTHR42686">
    <property type="entry name" value="GH17980P-RELATED"/>
    <property type="match status" value="1"/>
</dbReference>
<comment type="caution">
    <text evidence="2">The sequence shown here is derived from an EMBL/GenBank/DDBJ whole genome shotgun (WGS) entry which is preliminary data.</text>
</comment>
<reference evidence="2 3" key="1">
    <citation type="submission" date="2014-05" db="EMBL/GenBank/DDBJ databases">
        <title>Complete genome sequence of the Streptomyces mutabilis TRM45540.</title>
        <authorList>
            <person name="Luo X."/>
            <person name="Zhang L."/>
        </authorList>
    </citation>
    <scope>NUCLEOTIDE SEQUENCE [LARGE SCALE GENOMIC DNA]</scope>
    <source>
        <strain evidence="2 3">TRM45540</strain>
    </source>
</reference>
<gene>
    <name evidence="2" type="ORF">FM21_34470</name>
</gene>
<dbReference type="GO" id="GO:0005829">
    <property type="term" value="C:cytosol"/>
    <property type="evidence" value="ECO:0007669"/>
    <property type="project" value="TreeGrafter"/>
</dbReference>
<dbReference type="RefSeq" id="WP_043385788.1">
    <property type="nucleotide sequence ID" value="NZ_KN039950.1"/>
</dbReference>
<accession>A0A086MR79</accession>
<dbReference type="AlphaFoldDB" id="A0A086MR79"/>
<protein>
    <recommendedName>
        <fullName evidence="1">NADP-dependent oxidoreductase domain-containing protein</fullName>
    </recommendedName>
</protein>
<dbReference type="PANTHER" id="PTHR42686:SF1">
    <property type="entry name" value="GH17980P-RELATED"/>
    <property type="match status" value="1"/>
</dbReference>
<feature type="domain" description="NADP-dependent oxidoreductase" evidence="1">
    <location>
        <begin position="22"/>
        <end position="301"/>
    </location>
</feature>
<dbReference type="GO" id="GO:0016491">
    <property type="term" value="F:oxidoreductase activity"/>
    <property type="evidence" value="ECO:0007669"/>
    <property type="project" value="InterPro"/>
</dbReference>
<dbReference type="Proteomes" id="UP000029095">
    <property type="component" value="Unassembled WGS sequence"/>
</dbReference>
<dbReference type="HOGENOM" id="CLU_023205_2_3_11"/>
<dbReference type="InterPro" id="IPR036812">
    <property type="entry name" value="NAD(P)_OxRdtase_dom_sf"/>
</dbReference>